<dbReference type="InterPro" id="IPR029063">
    <property type="entry name" value="SAM-dependent_MTases_sf"/>
</dbReference>
<comment type="similarity">
    <text evidence="4">Belongs to the class I-like SAM-binding methyltransferase superfamily. Cation-independent O-methyltransferase family. COMT subfamily.</text>
</comment>
<dbReference type="PIRSF" id="PIRSF005739">
    <property type="entry name" value="O-mtase"/>
    <property type="match status" value="1"/>
</dbReference>
<dbReference type="Gene3D" id="3.40.50.150">
    <property type="entry name" value="Vaccinia Virus protein VP39"/>
    <property type="match status" value="2"/>
</dbReference>
<dbReference type="Gene3D" id="1.10.10.10">
    <property type="entry name" value="Winged helix-like DNA-binding domain superfamily/Winged helix DNA-binding domain"/>
    <property type="match status" value="1"/>
</dbReference>
<dbReference type="SUPFAM" id="SSF53335">
    <property type="entry name" value="S-adenosyl-L-methionine-dependent methyltransferases"/>
    <property type="match status" value="1"/>
</dbReference>
<keyword evidence="2" id="KW-0808">Transferase</keyword>
<accession>A0AAV1C0L7</accession>
<evidence type="ECO:0000259" key="7">
    <source>
        <dbReference type="Pfam" id="PF08100"/>
    </source>
</evidence>
<feature type="active site" description="Proton acceptor" evidence="5">
    <location>
        <position position="230"/>
    </location>
</feature>
<evidence type="ECO:0000256" key="5">
    <source>
        <dbReference type="PIRSR" id="PIRSR005739-1"/>
    </source>
</evidence>
<dbReference type="Proteomes" id="UP001161247">
    <property type="component" value="Chromosome 1"/>
</dbReference>
<evidence type="ECO:0000313" key="9">
    <source>
        <dbReference type="Proteomes" id="UP001161247"/>
    </source>
</evidence>
<evidence type="ECO:0000256" key="2">
    <source>
        <dbReference type="ARBA" id="ARBA00022679"/>
    </source>
</evidence>
<dbReference type="InterPro" id="IPR001077">
    <property type="entry name" value="COMT_C"/>
</dbReference>
<evidence type="ECO:0000256" key="3">
    <source>
        <dbReference type="ARBA" id="ARBA00022691"/>
    </source>
</evidence>
<dbReference type="SUPFAM" id="SSF46785">
    <property type="entry name" value="Winged helix' DNA-binding domain"/>
    <property type="match status" value="1"/>
</dbReference>
<dbReference type="PROSITE" id="PS51683">
    <property type="entry name" value="SAM_OMT_II"/>
    <property type="match status" value="1"/>
</dbReference>
<dbReference type="InterPro" id="IPR036388">
    <property type="entry name" value="WH-like_DNA-bd_sf"/>
</dbReference>
<gene>
    <name evidence="8" type="ORF">OLC1_LOCUS919</name>
</gene>
<evidence type="ECO:0000256" key="4">
    <source>
        <dbReference type="ARBA" id="ARBA00034481"/>
    </source>
</evidence>
<feature type="domain" description="O-methyltransferase dimerisation" evidence="7">
    <location>
        <begin position="20"/>
        <end position="107"/>
    </location>
</feature>
<evidence type="ECO:0000256" key="1">
    <source>
        <dbReference type="ARBA" id="ARBA00022603"/>
    </source>
</evidence>
<dbReference type="InterPro" id="IPR016461">
    <property type="entry name" value="COMT-like"/>
</dbReference>
<dbReference type="GO" id="GO:0046983">
    <property type="term" value="F:protein dimerization activity"/>
    <property type="evidence" value="ECO:0007669"/>
    <property type="project" value="InterPro"/>
</dbReference>
<dbReference type="PANTHER" id="PTHR11746">
    <property type="entry name" value="O-METHYLTRANSFERASE"/>
    <property type="match status" value="1"/>
</dbReference>
<reference evidence="8" key="1">
    <citation type="submission" date="2023-03" db="EMBL/GenBank/DDBJ databases">
        <authorList>
            <person name="Julca I."/>
        </authorList>
    </citation>
    <scope>NUCLEOTIDE SEQUENCE</scope>
</reference>
<keyword evidence="3" id="KW-0949">S-adenosyl-L-methionine</keyword>
<name>A0AAV1C0L7_OLDCO</name>
<dbReference type="GO" id="GO:0032259">
    <property type="term" value="P:methylation"/>
    <property type="evidence" value="ECO:0007669"/>
    <property type="project" value="UniProtKB-KW"/>
</dbReference>
<evidence type="ECO:0000259" key="6">
    <source>
        <dbReference type="Pfam" id="PF00891"/>
    </source>
</evidence>
<protein>
    <submittedName>
        <fullName evidence="8">OLC1v1022620C1</fullName>
    </submittedName>
</protein>
<feature type="domain" description="O-methyltransferase C-terminal" evidence="6">
    <location>
        <begin position="187"/>
        <end position="304"/>
    </location>
</feature>
<keyword evidence="9" id="KW-1185">Reference proteome</keyword>
<dbReference type="GO" id="GO:0008171">
    <property type="term" value="F:O-methyltransferase activity"/>
    <property type="evidence" value="ECO:0007669"/>
    <property type="project" value="InterPro"/>
</dbReference>
<evidence type="ECO:0000313" key="8">
    <source>
        <dbReference type="EMBL" id="CAI9088317.1"/>
    </source>
</evidence>
<dbReference type="Pfam" id="PF00891">
    <property type="entry name" value="Methyltransf_2"/>
    <property type="match status" value="1"/>
</dbReference>
<dbReference type="Pfam" id="PF08100">
    <property type="entry name" value="Dimerisation"/>
    <property type="match status" value="1"/>
</dbReference>
<dbReference type="InterPro" id="IPR036390">
    <property type="entry name" value="WH_DNA-bd_sf"/>
</dbReference>
<dbReference type="AlphaFoldDB" id="A0AAV1C0L7"/>
<proteinExistence type="inferred from homology"/>
<sequence length="324" mass="36120">MEASMDEAAKLQLQGQAHVWKHIFSYVNSMALKCSVELQIPDILHSHNRPLSLSEISSRITNSSSPNVLPYLSRIMRLLVHSQIFTSTISSGSVLYGPTPASSWLVTGSTELSLGPFVLMNLHPRSISPRHRLSGCVREGGTIPFENEHGFNVWDFAATNPEFNKVFNDGIVVHWENNNACNPLCAQKGINFDLPHVIATAPEHVGVSHVGGVFKEVPTAKAVFMKWVLHIWDDEDCVKILKNCRKAISEKIGKVIIVEVVLNPEGDEVWGSSGMELDLVMMTGTFRKERTESEWKALVEKGGFPRYKITKIPALYSIIEAYPR</sequence>
<dbReference type="EMBL" id="OX459118">
    <property type="protein sequence ID" value="CAI9088317.1"/>
    <property type="molecule type" value="Genomic_DNA"/>
</dbReference>
<keyword evidence="1" id="KW-0489">Methyltransferase</keyword>
<organism evidence="8 9">
    <name type="scientific">Oldenlandia corymbosa var. corymbosa</name>
    <dbReference type="NCBI Taxonomy" id="529605"/>
    <lineage>
        <taxon>Eukaryota</taxon>
        <taxon>Viridiplantae</taxon>
        <taxon>Streptophyta</taxon>
        <taxon>Embryophyta</taxon>
        <taxon>Tracheophyta</taxon>
        <taxon>Spermatophyta</taxon>
        <taxon>Magnoliopsida</taxon>
        <taxon>eudicotyledons</taxon>
        <taxon>Gunneridae</taxon>
        <taxon>Pentapetalae</taxon>
        <taxon>asterids</taxon>
        <taxon>lamiids</taxon>
        <taxon>Gentianales</taxon>
        <taxon>Rubiaceae</taxon>
        <taxon>Rubioideae</taxon>
        <taxon>Spermacoceae</taxon>
        <taxon>Hedyotis-Oldenlandia complex</taxon>
        <taxon>Oldenlandia</taxon>
    </lineage>
</organism>
<dbReference type="InterPro" id="IPR012967">
    <property type="entry name" value="COMT_dimerisation"/>
</dbReference>